<keyword evidence="1" id="KW-1133">Transmembrane helix</keyword>
<dbReference type="GO" id="GO:0043164">
    <property type="term" value="P:Gram-negative-bacterium-type cell wall biogenesis"/>
    <property type="evidence" value="ECO:0007669"/>
    <property type="project" value="TreeGrafter"/>
</dbReference>
<dbReference type="Proteomes" id="UP000270261">
    <property type="component" value="Unassembled WGS sequence"/>
</dbReference>
<evidence type="ECO:0000313" key="4">
    <source>
        <dbReference type="Proteomes" id="UP000270261"/>
    </source>
</evidence>
<dbReference type="EMBL" id="RRUE01000002">
    <property type="protein sequence ID" value="RRN43876.1"/>
    <property type="molecule type" value="Genomic_DNA"/>
</dbReference>
<protein>
    <submittedName>
        <fullName evidence="3">YdcF family protein</fullName>
    </submittedName>
</protein>
<keyword evidence="1" id="KW-0472">Membrane</keyword>
<feature type="domain" description="DUF218" evidence="2">
    <location>
        <begin position="160"/>
        <end position="323"/>
    </location>
</feature>
<name>A0A426FM56_9BURK</name>
<keyword evidence="1" id="KW-0812">Transmembrane</keyword>
<sequence>MEFCVFMILLGDESELLLPMPASLVLVWLVFVIWKRLWPNARKLRFAAGSLVAMLFYALSTPAVINLGVRWLEGPTRTVAHQLDALGVPPAPVERQSISERLAAAGQSAGRLGEGAVARADMGAPVMRGNIDVGGMCMPAGDVATVTHALPASGPLRPKAVIVPSSGDSPPNGKQARLDQDGYHRLRAGIEVWRRTGGLLFLMGGVGSAPEYALSTDMRRMALDMGVPASAIRTVSHSRTTWEDINGAARIMREEGMDPAREVLLVTSALHMQRSLAVAHSVGIEPVPLCSDYEQLDAPSLETWFPNNGAPWKARAMLHELIGVWYYRLRGRA</sequence>
<dbReference type="AlphaFoldDB" id="A0A426FM56"/>
<dbReference type="InterPro" id="IPR051599">
    <property type="entry name" value="Cell_Envelope_Assoc"/>
</dbReference>
<dbReference type="Pfam" id="PF02698">
    <property type="entry name" value="DUF218"/>
    <property type="match status" value="1"/>
</dbReference>
<feature type="transmembrane region" description="Helical" evidence="1">
    <location>
        <begin position="46"/>
        <end position="69"/>
    </location>
</feature>
<evidence type="ECO:0000259" key="2">
    <source>
        <dbReference type="Pfam" id="PF02698"/>
    </source>
</evidence>
<comment type="caution">
    <text evidence="3">The sequence shown here is derived from an EMBL/GenBank/DDBJ whole genome shotgun (WGS) entry which is preliminary data.</text>
</comment>
<proteinExistence type="predicted"/>
<dbReference type="PANTHER" id="PTHR30336">
    <property type="entry name" value="INNER MEMBRANE PROTEIN, PROBABLE PERMEASE"/>
    <property type="match status" value="1"/>
</dbReference>
<evidence type="ECO:0000256" key="1">
    <source>
        <dbReference type="SAM" id="Phobius"/>
    </source>
</evidence>
<organism evidence="3 4">
    <name type="scientific">Lautropia dentalis</name>
    <dbReference type="NCBI Taxonomy" id="2490857"/>
    <lineage>
        <taxon>Bacteria</taxon>
        <taxon>Pseudomonadati</taxon>
        <taxon>Pseudomonadota</taxon>
        <taxon>Betaproteobacteria</taxon>
        <taxon>Burkholderiales</taxon>
        <taxon>Burkholderiaceae</taxon>
        <taxon>Lautropia</taxon>
    </lineage>
</organism>
<keyword evidence="4" id="KW-1185">Reference proteome</keyword>
<dbReference type="PANTHER" id="PTHR30336:SF4">
    <property type="entry name" value="ENVELOPE BIOGENESIS FACTOR ELYC"/>
    <property type="match status" value="1"/>
</dbReference>
<reference evidence="3 4" key="1">
    <citation type="submission" date="2018-11" db="EMBL/GenBank/DDBJ databases">
        <title>Genome sequencing of Lautropia sp. KCOM 2505 (= ChDC F240).</title>
        <authorList>
            <person name="Kook J.-K."/>
            <person name="Park S.-N."/>
            <person name="Lim Y.K."/>
        </authorList>
    </citation>
    <scope>NUCLEOTIDE SEQUENCE [LARGE SCALE GENOMIC DNA]</scope>
    <source>
        <strain evidence="3 4">KCOM 2505</strain>
    </source>
</reference>
<dbReference type="InterPro" id="IPR003848">
    <property type="entry name" value="DUF218"/>
</dbReference>
<accession>A0A426FM56</accession>
<dbReference type="GO" id="GO:0000270">
    <property type="term" value="P:peptidoglycan metabolic process"/>
    <property type="evidence" value="ECO:0007669"/>
    <property type="project" value="TreeGrafter"/>
</dbReference>
<dbReference type="GO" id="GO:0005886">
    <property type="term" value="C:plasma membrane"/>
    <property type="evidence" value="ECO:0007669"/>
    <property type="project" value="TreeGrafter"/>
</dbReference>
<dbReference type="Gene3D" id="3.40.50.620">
    <property type="entry name" value="HUPs"/>
    <property type="match status" value="1"/>
</dbReference>
<dbReference type="InterPro" id="IPR014729">
    <property type="entry name" value="Rossmann-like_a/b/a_fold"/>
</dbReference>
<gene>
    <name evidence="3" type="ORF">EHV23_10775</name>
</gene>
<evidence type="ECO:0000313" key="3">
    <source>
        <dbReference type="EMBL" id="RRN43876.1"/>
    </source>
</evidence>
<dbReference type="CDD" id="cd06259">
    <property type="entry name" value="YdcF-like"/>
    <property type="match status" value="1"/>
</dbReference>
<feature type="transmembrane region" description="Helical" evidence="1">
    <location>
        <begin position="16"/>
        <end position="34"/>
    </location>
</feature>